<accession>A0A9W6B295</accession>
<dbReference type="Pfam" id="PF02698">
    <property type="entry name" value="DUF218"/>
    <property type="match status" value="1"/>
</dbReference>
<sequence length="382" mass="43984">MKTKKQDTDLMSTLLLSLPAPVINYPIGTANDDKQIQQYENKYSYDAVKQRISTIRDVRLKLKIIDHAILYNYWHKPNFEKTQNQGVTSSDNRVDLIRLYQAALKFHPYDAKYLLGLASIERISGNNDRSTNLVRITLKHNHNDYQALVSLAVVAKLHHKIHKYQHLIHRLTRINKGKAVQFRKTLEIVHDGLTMSLNHRFDLVNQADQQHHFIVILGFVLTPDGRIKKTLVQRLEAGLKLAKQLPQTRIIVSGGKLPQEPTAESKVMKKWLIHHGIQGRRIIAETKSLDTTQNTLNSMAILRRCRAKSVTLVSSASHMQRAYILFKNAQLNSHSDYHLDYYVAADSDQEFKPIQPQDIRTNKAISDALRINGYWVLPQIQR</sequence>
<evidence type="ECO:0000313" key="3">
    <source>
        <dbReference type="Proteomes" id="UP001144204"/>
    </source>
</evidence>
<dbReference type="PANTHER" id="PTHR30336">
    <property type="entry name" value="INNER MEMBRANE PROTEIN, PROBABLE PERMEASE"/>
    <property type="match status" value="1"/>
</dbReference>
<dbReference type="InterPro" id="IPR011990">
    <property type="entry name" value="TPR-like_helical_dom_sf"/>
</dbReference>
<dbReference type="InterPro" id="IPR051599">
    <property type="entry name" value="Cell_Envelope_Assoc"/>
</dbReference>
<evidence type="ECO:0000259" key="1">
    <source>
        <dbReference type="Pfam" id="PF02698"/>
    </source>
</evidence>
<keyword evidence="3" id="KW-1185">Reference proteome</keyword>
<dbReference type="PANTHER" id="PTHR30336:SF4">
    <property type="entry name" value="ENVELOPE BIOGENESIS FACTOR ELYC"/>
    <property type="match status" value="1"/>
</dbReference>
<reference evidence="2" key="2">
    <citation type="journal article" date="2023" name="PLoS ONE">
        <title>Philodulcilactobacillus myokoensis gen. nov., sp. nov., a fructophilic, acidophilic, and agar-phobic lactic acid bacterium isolated from fermented vegetable extracts.</title>
        <authorList>
            <person name="Kouya T."/>
            <person name="Ishiyama Y."/>
            <person name="Ohashi S."/>
            <person name="Kumakubo R."/>
            <person name="Yamazaki T."/>
            <person name="Otaki T."/>
        </authorList>
    </citation>
    <scope>NUCLEOTIDE SEQUENCE</scope>
    <source>
        <strain evidence="2">WR16-4</strain>
    </source>
</reference>
<dbReference type="GO" id="GO:0043164">
    <property type="term" value="P:Gram-negative-bacterium-type cell wall biogenesis"/>
    <property type="evidence" value="ECO:0007669"/>
    <property type="project" value="TreeGrafter"/>
</dbReference>
<dbReference type="InterPro" id="IPR003848">
    <property type="entry name" value="DUF218"/>
</dbReference>
<dbReference type="InterPro" id="IPR014729">
    <property type="entry name" value="Rossmann-like_a/b/a_fold"/>
</dbReference>
<dbReference type="RefSeq" id="WP_286137149.1">
    <property type="nucleotide sequence ID" value="NZ_BRPL01000004.1"/>
</dbReference>
<proteinExistence type="predicted"/>
<dbReference type="Gene3D" id="3.40.50.620">
    <property type="entry name" value="HUPs"/>
    <property type="match status" value="1"/>
</dbReference>
<protein>
    <recommendedName>
        <fullName evidence="1">DUF218 domain-containing protein</fullName>
    </recommendedName>
</protein>
<comment type="caution">
    <text evidence="2">The sequence shown here is derived from an EMBL/GenBank/DDBJ whole genome shotgun (WGS) entry which is preliminary data.</text>
</comment>
<dbReference type="GO" id="GO:0000270">
    <property type="term" value="P:peptidoglycan metabolic process"/>
    <property type="evidence" value="ECO:0007669"/>
    <property type="project" value="TreeGrafter"/>
</dbReference>
<name>A0A9W6B295_9LACO</name>
<feature type="domain" description="DUF218" evidence="1">
    <location>
        <begin position="213"/>
        <end position="334"/>
    </location>
</feature>
<gene>
    <name evidence="2" type="ORF">WR164_15930</name>
</gene>
<dbReference type="GO" id="GO:0005886">
    <property type="term" value="C:plasma membrane"/>
    <property type="evidence" value="ECO:0007669"/>
    <property type="project" value="TreeGrafter"/>
</dbReference>
<dbReference type="AlphaFoldDB" id="A0A9W6B295"/>
<dbReference type="EMBL" id="BRPL01000004">
    <property type="protein sequence ID" value="GLB47614.1"/>
    <property type="molecule type" value="Genomic_DNA"/>
</dbReference>
<organism evidence="2 3">
    <name type="scientific">Philodulcilactobacillus myokoensis</name>
    <dbReference type="NCBI Taxonomy" id="2929573"/>
    <lineage>
        <taxon>Bacteria</taxon>
        <taxon>Bacillati</taxon>
        <taxon>Bacillota</taxon>
        <taxon>Bacilli</taxon>
        <taxon>Lactobacillales</taxon>
        <taxon>Lactobacillaceae</taxon>
        <taxon>Philodulcilactobacillus</taxon>
    </lineage>
</organism>
<dbReference type="Proteomes" id="UP001144204">
    <property type="component" value="Unassembled WGS sequence"/>
</dbReference>
<evidence type="ECO:0000313" key="2">
    <source>
        <dbReference type="EMBL" id="GLB47614.1"/>
    </source>
</evidence>
<dbReference type="CDD" id="cd06259">
    <property type="entry name" value="YdcF-like"/>
    <property type="match status" value="1"/>
</dbReference>
<dbReference type="SUPFAM" id="SSF48452">
    <property type="entry name" value="TPR-like"/>
    <property type="match status" value="1"/>
</dbReference>
<reference evidence="2" key="1">
    <citation type="submission" date="2022-07" db="EMBL/GenBank/DDBJ databases">
        <authorList>
            <person name="Kouya T."/>
            <person name="Ishiyama Y."/>
        </authorList>
    </citation>
    <scope>NUCLEOTIDE SEQUENCE</scope>
    <source>
        <strain evidence="2">WR16-4</strain>
    </source>
</reference>